<keyword evidence="3" id="KW-1185">Reference proteome</keyword>
<accession>A0AAN8IQC1</accession>
<comment type="caution">
    <text evidence="2">The sequence shown here is derived from an EMBL/GenBank/DDBJ whole genome shotgun (WGS) entry which is preliminary data.</text>
</comment>
<evidence type="ECO:0000313" key="3">
    <source>
        <dbReference type="Proteomes" id="UP001331761"/>
    </source>
</evidence>
<feature type="region of interest" description="Disordered" evidence="1">
    <location>
        <begin position="69"/>
        <end position="97"/>
    </location>
</feature>
<sequence length="97" mass="11114">MRYYEYFKQCRLRSALVNDFHGPSSQNRLNMALRRNSSHSEPMWAFEARSAAIANHCYTVPINRVGRESFPNEFTSGDTRPGLPVSQGAYDGQRTLK</sequence>
<evidence type="ECO:0000313" key="2">
    <source>
        <dbReference type="EMBL" id="KAK5981961.1"/>
    </source>
</evidence>
<proteinExistence type="predicted"/>
<protein>
    <submittedName>
        <fullName evidence="2">Uncharacterized protein</fullName>
    </submittedName>
</protein>
<reference evidence="2 3" key="1">
    <citation type="submission" date="2019-10" db="EMBL/GenBank/DDBJ databases">
        <title>Assembly and Annotation for the nematode Trichostrongylus colubriformis.</title>
        <authorList>
            <person name="Martin J."/>
        </authorList>
    </citation>
    <scope>NUCLEOTIDE SEQUENCE [LARGE SCALE GENOMIC DNA]</scope>
    <source>
        <strain evidence="2">G859</strain>
        <tissue evidence="2">Whole worm</tissue>
    </source>
</reference>
<gene>
    <name evidence="2" type="ORF">GCK32_022510</name>
</gene>
<dbReference type="AlphaFoldDB" id="A0AAN8IQC1"/>
<organism evidence="2 3">
    <name type="scientific">Trichostrongylus colubriformis</name>
    <name type="common">Black scour worm</name>
    <dbReference type="NCBI Taxonomy" id="6319"/>
    <lineage>
        <taxon>Eukaryota</taxon>
        <taxon>Metazoa</taxon>
        <taxon>Ecdysozoa</taxon>
        <taxon>Nematoda</taxon>
        <taxon>Chromadorea</taxon>
        <taxon>Rhabditida</taxon>
        <taxon>Rhabditina</taxon>
        <taxon>Rhabditomorpha</taxon>
        <taxon>Strongyloidea</taxon>
        <taxon>Trichostrongylidae</taxon>
        <taxon>Trichostrongylus</taxon>
    </lineage>
</organism>
<dbReference type="Proteomes" id="UP001331761">
    <property type="component" value="Unassembled WGS sequence"/>
</dbReference>
<dbReference type="Gene3D" id="3.60.110.10">
    <property type="entry name" value="Carbon-nitrogen hydrolase"/>
    <property type="match status" value="1"/>
</dbReference>
<dbReference type="EMBL" id="WIXE01005698">
    <property type="protein sequence ID" value="KAK5981961.1"/>
    <property type="molecule type" value="Genomic_DNA"/>
</dbReference>
<name>A0AAN8IQC1_TRICO</name>
<dbReference type="InterPro" id="IPR036526">
    <property type="entry name" value="C-N_Hydrolase_sf"/>
</dbReference>
<evidence type="ECO:0000256" key="1">
    <source>
        <dbReference type="SAM" id="MobiDB-lite"/>
    </source>
</evidence>